<feature type="transmembrane region" description="Helical" evidence="1">
    <location>
        <begin position="28"/>
        <end position="48"/>
    </location>
</feature>
<dbReference type="PANTHER" id="PTHR37714:SF1">
    <property type="entry name" value="PROTEIN, PUTATIVE-RELATED"/>
    <property type="match status" value="1"/>
</dbReference>
<evidence type="ECO:0000313" key="2">
    <source>
        <dbReference type="EMBL" id="RZC14654.1"/>
    </source>
</evidence>
<evidence type="ECO:0000313" key="3">
    <source>
        <dbReference type="Proteomes" id="UP000289340"/>
    </source>
</evidence>
<organism evidence="2 3">
    <name type="scientific">Glycine soja</name>
    <name type="common">Wild soybean</name>
    <dbReference type="NCBI Taxonomy" id="3848"/>
    <lineage>
        <taxon>Eukaryota</taxon>
        <taxon>Viridiplantae</taxon>
        <taxon>Streptophyta</taxon>
        <taxon>Embryophyta</taxon>
        <taxon>Tracheophyta</taxon>
        <taxon>Spermatophyta</taxon>
        <taxon>Magnoliopsida</taxon>
        <taxon>eudicotyledons</taxon>
        <taxon>Gunneridae</taxon>
        <taxon>Pentapetalae</taxon>
        <taxon>rosids</taxon>
        <taxon>fabids</taxon>
        <taxon>Fabales</taxon>
        <taxon>Fabaceae</taxon>
        <taxon>Papilionoideae</taxon>
        <taxon>50 kb inversion clade</taxon>
        <taxon>NPAAA clade</taxon>
        <taxon>indigoferoid/millettioid clade</taxon>
        <taxon>Phaseoleae</taxon>
        <taxon>Glycine</taxon>
        <taxon>Glycine subgen. Soja</taxon>
    </lineage>
</organism>
<dbReference type="EMBL" id="QZWG01000004">
    <property type="protein sequence ID" value="RZC14654.1"/>
    <property type="molecule type" value="Genomic_DNA"/>
</dbReference>
<keyword evidence="1" id="KW-0812">Transmembrane</keyword>
<reference evidence="2 3" key="1">
    <citation type="submission" date="2018-09" db="EMBL/GenBank/DDBJ databases">
        <title>A high-quality reference genome of wild soybean provides a powerful tool to mine soybean genomes.</title>
        <authorList>
            <person name="Xie M."/>
            <person name="Chung C.Y.L."/>
            <person name="Li M.-W."/>
            <person name="Wong F.-L."/>
            <person name="Chan T.-F."/>
            <person name="Lam H.-M."/>
        </authorList>
    </citation>
    <scope>NUCLEOTIDE SEQUENCE [LARGE SCALE GENOMIC DNA]</scope>
    <source>
        <strain evidence="3">cv. W05</strain>
        <tissue evidence="2">Hypocotyl of etiolated seedlings</tissue>
    </source>
</reference>
<proteinExistence type="predicted"/>
<sequence length="88" mass="9780">MEISSWVSWRVLKPIYAFVSGRRFSRGYLLIVSAAVILVLVATLTWDVSRKATCAFLRDHTDSQEDVADELVAELADPINGVSNPDQV</sequence>
<dbReference type="Proteomes" id="UP000289340">
    <property type="component" value="Chromosome 4"/>
</dbReference>
<name>A0A445KUG7_GLYSO</name>
<gene>
    <name evidence="2" type="ORF">D0Y65_008553</name>
</gene>
<dbReference type="AlphaFoldDB" id="A0A445KUG7"/>
<keyword evidence="1" id="KW-0472">Membrane</keyword>
<evidence type="ECO:0000256" key="1">
    <source>
        <dbReference type="SAM" id="Phobius"/>
    </source>
</evidence>
<accession>A0A445KUG7</accession>
<comment type="caution">
    <text evidence="2">The sequence shown here is derived from an EMBL/GenBank/DDBJ whole genome shotgun (WGS) entry which is preliminary data.</text>
</comment>
<keyword evidence="1" id="KW-1133">Transmembrane helix</keyword>
<keyword evidence="3" id="KW-1185">Reference proteome</keyword>
<dbReference type="PANTHER" id="PTHR37714">
    <property type="entry name" value="PROTEIN, PUTATIVE-RELATED"/>
    <property type="match status" value="1"/>
</dbReference>
<protein>
    <submittedName>
        <fullName evidence="2">Uncharacterized protein</fullName>
    </submittedName>
</protein>